<dbReference type="EMBL" id="MJGC01000053">
    <property type="protein sequence ID" value="OEJ75146.1"/>
    <property type="molecule type" value="Genomic_DNA"/>
</dbReference>
<dbReference type="STRING" id="1781255.BH720_10480"/>
<dbReference type="AlphaFoldDB" id="A0A1E5QKC5"/>
<comment type="caution">
    <text evidence="1">The sequence shown here is derived from an EMBL/GenBank/DDBJ whole genome shotgun (WGS) entry which is preliminary data.</text>
</comment>
<protein>
    <submittedName>
        <fullName evidence="1">GNAT family N-acetyltransferase</fullName>
    </submittedName>
</protein>
<organism evidence="1">
    <name type="scientific">Desertifilum tharense IPPAS B-1220</name>
    <dbReference type="NCBI Taxonomy" id="1781255"/>
    <lineage>
        <taxon>Bacteria</taxon>
        <taxon>Bacillati</taxon>
        <taxon>Cyanobacteriota</taxon>
        <taxon>Cyanophyceae</taxon>
        <taxon>Desertifilales</taxon>
        <taxon>Desertifilaceae</taxon>
        <taxon>Desertifilum</taxon>
    </lineage>
</organism>
<keyword evidence="1" id="KW-0808">Transferase</keyword>
<gene>
    <name evidence="1" type="ORF">BH720_10480</name>
</gene>
<proteinExistence type="predicted"/>
<reference evidence="1" key="1">
    <citation type="submission" date="2016-09" db="EMBL/GenBank/DDBJ databases">
        <title>Draft genome of thermotolerant cyanobacterium Desertifilum sp. strain IPPAS B-1220.</title>
        <authorList>
            <person name="Sinetova M.A."/>
            <person name="Bolakhan K."/>
            <person name="Zayadan B.K."/>
            <person name="Mironov K.S."/>
            <person name="Ustinova V."/>
            <person name="Kupriyanova E.V."/>
            <person name="Sidorov R.A."/>
            <person name="Skrypnik A.N."/>
            <person name="Gogoleva N.E."/>
            <person name="Gogolev Y.V."/>
            <person name="Los D.A."/>
        </authorList>
    </citation>
    <scope>NUCLEOTIDE SEQUENCE [LARGE SCALE GENOMIC DNA]</scope>
    <source>
        <strain evidence="1">IPPAS B-1220</strain>
    </source>
</reference>
<accession>A0A1E5QKC5</accession>
<dbReference type="GO" id="GO:0016740">
    <property type="term" value="F:transferase activity"/>
    <property type="evidence" value="ECO:0007669"/>
    <property type="project" value="UniProtKB-KW"/>
</dbReference>
<dbReference type="OrthoDB" id="9809725at2"/>
<dbReference type="RefSeq" id="WP_069967144.1">
    <property type="nucleotide sequence ID" value="NZ_CM124774.1"/>
</dbReference>
<name>A0A1E5QKC5_9CYAN</name>
<sequence>MTAQVKLYDSTTIDTLSWPDSEIANFAKNYWLPLMKGGATQFIDNVNSQLLALAIDELVFPVTVNEREWQNSYVCSPYSHYITYTKEELYTLNTPLLEQVLKNLLNGMGVILQLGQINQVVIVNNWLLSTNLYPNLSKSQIATLTTYLQEQFPKHTVIFRSINTYLDDCLFTAFQDNGYHLIGSRQIYLYNPQNQSPVKSKMRWRLKQDFNLIEKQGYEVIQSDEIPLSEIPRLVELYNALYLEKYSKNNPQFNANLLELALKNKALHLQALRKAGKIDGVIGFYEMNGMMTTPILGYDTRLPQSVGLYRMLSAQLTLEATRRGIILHQSSGAASFKRFRGFVGNIEYSAVFYQHLPFWRQWVWRLLGFLVNNLAVPLMRKYQL</sequence>
<evidence type="ECO:0000313" key="1">
    <source>
        <dbReference type="EMBL" id="OEJ75146.1"/>
    </source>
</evidence>